<gene>
    <name evidence="2" type="ORF">QQF64_007074</name>
</gene>
<sequence>MSVYVLGLAERLPGPNKTQLTSVAGVLPFERQPNLKHDLRVRSCPDNAPLPFTPMQTAPGRGSTMPRSVPHHMSRGELQMRRGRRERYGRLTRRWLQISPFSVFISSATPLRSASPTRRSLSFWKNSCQQLTDS</sequence>
<protein>
    <submittedName>
        <fullName evidence="2">Uncharacterized protein</fullName>
    </submittedName>
</protein>
<evidence type="ECO:0000313" key="2">
    <source>
        <dbReference type="EMBL" id="KAL1261809.1"/>
    </source>
</evidence>
<proteinExistence type="predicted"/>
<comment type="caution">
    <text evidence="2">The sequence shown here is derived from an EMBL/GenBank/DDBJ whole genome shotgun (WGS) entry which is preliminary data.</text>
</comment>
<keyword evidence="3" id="KW-1185">Reference proteome</keyword>
<name>A0ABR3MCW2_9TELE</name>
<evidence type="ECO:0000256" key="1">
    <source>
        <dbReference type="SAM" id="MobiDB-lite"/>
    </source>
</evidence>
<evidence type="ECO:0000313" key="3">
    <source>
        <dbReference type="Proteomes" id="UP001558613"/>
    </source>
</evidence>
<feature type="region of interest" description="Disordered" evidence="1">
    <location>
        <begin position="47"/>
        <end position="83"/>
    </location>
</feature>
<accession>A0ABR3MCW2</accession>
<organism evidence="2 3">
    <name type="scientific">Cirrhinus molitorella</name>
    <name type="common">mud carp</name>
    <dbReference type="NCBI Taxonomy" id="172907"/>
    <lineage>
        <taxon>Eukaryota</taxon>
        <taxon>Metazoa</taxon>
        <taxon>Chordata</taxon>
        <taxon>Craniata</taxon>
        <taxon>Vertebrata</taxon>
        <taxon>Euteleostomi</taxon>
        <taxon>Actinopterygii</taxon>
        <taxon>Neopterygii</taxon>
        <taxon>Teleostei</taxon>
        <taxon>Ostariophysi</taxon>
        <taxon>Cypriniformes</taxon>
        <taxon>Cyprinidae</taxon>
        <taxon>Labeoninae</taxon>
        <taxon>Labeonini</taxon>
        <taxon>Cirrhinus</taxon>
    </lineage>
</organism>
<dbReference type="Proteomes" id="UP001558613">
    <property type="component" value="Unassembled WGS sequence"/>
</dbReference>
<reference evidence="2 3" key="1">
    <citation type="submission" date="2023-09" db="EMBL/GenBank/DDBJ databases">
        <authorList>
            <person name="Wang M."/>
        </authorList>
    </citation>
    <scope>NUCLEOTIDE SEQUENCE [LARGE SCALE GENOMIC DNA]</scope>
    <source>
        <strain evidence="2">GT-2023</strain>
        <tissue evidence="2">Liver</tissue>
    </source>
</reference>
<dbReference type="EMBL" id="JAYMGO010000014">
    <property type="protein sequence ID" value="KAL1261809.1"/>
    <property type="molecule type" value="Genomic_DNA"/>
</dbReference>